<sequence length="19" mass="1890">MSAAQGDAVDLRCPRGATA</sequence>
<reference evidence="1" key="1">
    <citation type="submission" date="2014-09" db="EMBL/GenBank/DDBJ databases">
        <authorList>
            <person name="Magalhaes I.L.F."/>
            <person name="Oliveira U."/>
            <person name="Santos F.R."/>
            <person name="Vidigal T.H.D.A."/>
            <person name="Brescovit A.D."/>
            <person name="Santos A.J."/>
        </authorList>
    </citation>
    <scope>NUCLEOTIDE SEQUENCE</scope>
    <source>
        <tissue evidence="1">Shoot tissue taken approximately 20 cm above the soil surface</tissue>
    </source>
</reference>
<protein>
    <submittedName>
        <fullName evidence="1">Uncharacterized protein</fullName>
    </submittedName>
</protein>
<accession>A0A0A8Y4V5</accession>
<evidence type="ECO:0000313" key="1">
    <source>
        <dbReference type="EMBL" id="JAD20989.1"/>
    </source>
</evidence>
<organism evidence="1">
    <name type="scientific">Arundo donax</name>
    <name type="common">Giant reed</name>
    <name type="synonym">Donax arundinaceus</name>
    <dbReference type="NCBI Taxonomy" id="35708"/>
    <lineage>
        <taxon>Eukaryota</taxon>
        <taxon>Viridiplantae</taxon>
        <taxon>Streptophyta</taxon>
        <taxon>Embryophyta</taxon>
        <taxon>Tracheophyta</taxon>
        <taxon>Spermatophyta</taxon>
        <taxon>Magnoliopsida</taxon>
        <taxon>Liliopsida</taxon>
        <taxon>Poales</taxon>
        <taxon>Poaceae</taxon>
        <taxon>PACMAD clade</taxon>
        <taxon>Arundinoideae</taxon>
        <taxon>Arundineae</taxon>
        <taxon>Arundo</taxon>
    </lineage>
</organism>
<proteinExistence type="predicted"/>
<reference evidence="1" key="2">
    <citation type="journal article" date="2015" name="Data Brief">
        <title>Shoot transcriptome of the giant reed, Arundo donax.</title>
        <authorList>
            <person name="Barrero R.A."/>
            <person name="Guerrero F.D."/>
            <person name="Moolhuijzen P."/>
            <person name="Goolsby J.A."/>
            <person name="Tidwell J."/>
            <person name="Bellgard S.E."/>
            <person name="Bellgard M.I."/>
        </authorList>
    </citation>
    <scope>NUCLEOTIDE SEQUENCE</scope>
    <source>
        <tissue evidence="1">Shoot tissue taken approximately 20 cm above the soil surface</tissue>
    </source>
</reference>
<dbReference type="EMBL" id="GBRH01276906">
    <property type="protein sequence ID" value="JAD20989.1"/>
    <property type="molecule type" value="Transcribed_RNA"/>
</dbReference>
<dbReference type="AlphaFoldDB" id="A0A0A8Y4V5"/>
<name>A0A0A8Y4V5_ARUDO</name>